<name>A0A8C3RKY1_CHESE</name>
<dbReference type="GO" id="GO:0050829">
    <property type="term" value="P:defense response to Gram-negative bacterium"/>
    <property type="evidence" value="ECO:0007669"/>
    <property type="project" value="UniProtKB-UniRule"/>
</dbReference>
<organism evidence="3 4">
    <name type="scientific">Chelydra serpentina</name>
    <name type="common">Snapping turtle</name>
    <name type="synonym">Testudo serpentina</name>
    <dbReference type="NCBI Taxonomy" id="8475"/>
    <lineage>
        <taxon>Eukaryota</taxon>
        <taxon>Metazoa</taxon>
        <taxon>Chordata</taxon>
        <taxon>Craniata</taxon>
        <taxon>Vertebrata</taxon>
        <taxon>Euteleostomi</taxon>
        <taxon>Archelosauria</taxon>
        <taxon>Testudinata</taxon>
        <taxon>Testudines</taxon>
        <taxon>Cryptodira</taxon>
        <taxon>Durocryptodira</taxon>
        <taxon>Americhelydia</taxon>
        <taxon>Chelydroidea</taxon>
        <taxon>Chelydridae</taxon>
        <taxon>Chelydra</taxon>
    </lineage>
</organism>
<keyword evidence="1" id="KW-0325">Glycoprotein</keyword>
<keyword evidence="1" id="KW-0964">Secreted</keyword>
<keyword evidence="1" id="KW-0044">Antibiotic</keyword>
<dbReference type="PANTHER" id="PTHR10504">
    <property type="entry name" value="BACTERICIDAL PERMEABILITY-INCREASING BPI PROTEIN-RELATED"/>
    <property type="match status" value="1"/>
</dbReference>
<sequence length="123" mass="13576">MLYFGISEYFFKSASLAYYTAGAFNITIAEELSSYFNVTTETFGSIIPEIAQYYVETRPAMLNLRATAAPMVSLQPDTFTLEIHASMEVLAVLPDSTTQSMFTVNIIANTSASLTIFEQKLIG</sequence>
<dbReference type="Gene3D" id="3.15.20.10">
    <property type="entry name" value="Bactericidal permeability-increasing protein, domain 2"/>
    <property type="match status" value="1"/>
</dbReference>
<comment type="subcellular location">
    <subcellularLocation>
        <location evidence="1">Secreted</location>
    </subcellularLocation>
</comment>
<keyword evidence="1" id="KW-0399">Innate immunity</keyword>
<accession>A0A8C3RKY1</accession>
<comment type="subunit">
    <text evidence="1">Monomer. Homodimer; disulfide-linked.</text>
</comment>
<reference evidence="3" key="1">
    <citation type="submission" date="2025-08" db="UniProtKB">
        <authorList>
            <consortium name="Ensembl"/>
        </authorList>
    </citation>
    <scope>IDENTIFICATION</scope>
</reference>
<keyword evidence="1" id="KW-0929">Antimicrobial</keyword>
<evidence type="ECO:0000256" key="1">
    <source>
        <dbReference type="RuleBase" id="RU369039"/>
    </source>
</evidence>
<keyword evidence="1" id="KW-0391">Immunity</keyword>
<dbReference type="Ensembl" id="ENSCSRT00000000858.1">
    <property type="protein sequence ID" value="ENSCSRP00000000836.1"/>
    <property type="gene ID" value="ENSCSRG00000000669.1"/>
</dbReference>
<dbReference type="GO" id="GO:0045087">
    <property type="term" value="P:innate immune response"/>
    <property type="evidence" value="ECO:0007669"/>
    <property type="project" value="UniProtKB-UniRule"/>
</dbReference>
<dbReference type="InterPro" id="IPR017943">
    <property type="entry name" value="Bactericidal_perm-incr_a/b_dom"/>
</dbReference>
<keyword evidence="4" id="KW-1185">Reference proteome</keyword>
<evidence type="ECO:0000313" key="3">
    <source>
        <dbReference type="Ensembl" id="ENSCSRP00000000836.1"/>
    </source>
</evidence>
<dbReference type="Pfam" id="PF02886">
    <property type="entry name" value="LBP_BPI_CETP_C"/>
    <property type="match status" value="1"/>
</dbReference>
<reference evidence="3" key="2">
    <citation type="submission" date="2025-09" db="UniProtKB">
        <authorList>
            <consortium name="Ensembl"/>
        </authorList>
    </citation>
    <scope>IDENTIFICATION</scope>
</reference>
<comment type="domain">
    <text evidence="1">The N-terminal region may be exposed to the interior of the granule, whereas the C-terminal portion may be embedded in the membrane. During phagocytosis and degranulation, proteases may be released and activated and cleave BPI at the junction of the N- and C-terminal portions of the molecule, providing controlled release of the N-terminal antibacterial fragment when bacteria are ingested.</text>
</comment>
<comment type="function">
    <text evidence="1">The cytotoxic action of BPI is limited to many species of Gram-negative bacteria; this specificity may be explained by a strong affinity of the very basic N-terminal half for the negatively charged lipopolysaccharides that are unique to the Gram-negative bacterial outer envelope.</text>
</comment>
<dbReference type="GO" id="GO:0005615">
    <property type="term" value="C:extracellular space"/>
    <property type="evidence" value="ECO:0007669"/>
    <property type="project" value="UniProtKB-UniRule"/>
</dbReference>
<dbReference type="Proteomes" id="UP000694403">
    <property type="component" value="Unplaced"/>
</dbReference>
<dbReference type="InterPro" id="IPR032942">
    <property type="entry name" value="BPI/LBP/Plunc"/>
</dbReference>
<protein>
    <recommendedName>
        <fullName evidence="1">Bactericidal permeability-increasing protein</fullName>
        <shortName evidence="1">BPI</shortName>
    </recommendedName>
</protein>
<evidence type="ECO:0000313" key="4">
    <source>
        <dbReference type="Proteomes" id="UP000694403"/>
    </source>
</evidence>
<proteinExistence type="predicted"/>
<evidence type="ECO:0000259" key="2">
    <source>
        <dbReference type="Pfam" id="PF02886"/>
    </source>
</evidence>
<dbReference type="SUPFAM" id="SSF55394">
    <property type="entry name" value="Bactericidal permeability-increasing protein, BPI"/>
    <property type="match status" value="1"/>
</dbReference>
<dbReference type="InterPro" id="IPR001124">
    <property type="entry name" value="Lipid-bd_serum_glycop_C"/>
</dbReference>
<keyword evidence="1" id="KW-1015">Disulfide bond</keyword>
<dbReference type="AlphaFoldDB" id="A0A8C3RKY1"/>
<dbReference type="PANTHER" id="PTHR10504:SF17">
    <property type="entry name" value="BPI FOLD-CONTAINING FAMILY C PROTEIN"/>
    <property type="match status" value="1"/>
</dbReference>
<dbReference type="GO" id="GO:0008289">
    <property type="term" value="F:lipid binding"/>
    <property type="evidence" value="ECO:0007669"/>
    <property type="project" value="InterPro"/>
</dbReference>
<comment type="domain">
    <text evidence="1">The N- and C-terminal barrels adopt an identical fold despite having only 13% of conserved residues.</text>
</comment>
<keyword evidence="1" id="KW-0732">Signal</keyword>
<feature type="domain" description="Lipid-binding serum glycoprotein C-terminal" evidence="2">
    <location>
        <begin position="1"/>
        <end position="123"/>
    </location>
</feature>